<proteinExistence type="predicted"/>
<feature type="region of interest" description="Disordered" evidence="1">
    <location>
        <begin position="85"/>
        <end position="106"/>
    </location>
</feature>
<evidence type="ECO:0000256" key="1">
    <source>
        <dbReference type="SAM" id="MobiDB-lite"/>
    </source>
</evidence>
<evidence type="ECO:0000313" key="2">
    <source>
        <dbReference type="EMBL" id="ETD27880.1"/>
    </source>
</evidence>
<reference evidence="2 3" key="1">
    <citation type="submission" date="2013-10" db="EMBL/GenBank/DDBJ databases">
        <title>The Genome Sequence of Helicobacter canis NCTC 12740.</title>
        <authorList>
            <consortium name="The Broad Institute Genomics Platform"/>
            <person name="Earl A."/>
            <person name="Fox J.G."/>
            <person name="Shen Z."/>
            <person name="Young S.K."/>
            <person name="Zeng Q."/>
            <person name="Gargeya S."/>
            <person name="Fitzgerald M."/>
            <person name="Abouelleil A."/>
            <person name="Alvarado L."/>
            <person name="Chapman S.B."/>
            <person name="Gainer-Dewar J."/>
            <person name="Goldberg J."/>
            <person name="Griggs A."/>
            <person name="Gujja S."/>
            <person name="Hansen M."/>
            <person name="Howarth C."/>
            <person name="Imamovic A."/>
            <person name="Ireland A."/>
            <person name="Larimer J."/>
            <person name="McCowan C."/>
            <person name="Murphy C."/>
            <person name="Pearson M."/>
            <person name="Poon T.W."/>
            <person name="Priest M."/>
            <person name="Roberts A."/>
            <person name="Saif S."/>
            <person name="Shea T."/>
            <person name="Sykes S."/>
            <person name="Wortman J."/>
            <person name="Nusbaum C."/>
            <person name="Birren B."/>
        </authorList>
    </citation>
    <scope>NUCLEOTIDE SEQUENCE [LARGE SCALE GENOMIC DNA]</scope>
    <source>
        <strain evidence="2 3">NCTC 12740</strain>
    </source>
</reference>
<sequence length="117" mass="12841">MKEALLESTLRKMRLDRVLPSIQAFSNPSVLDIGCGWEARLLHEIEPYIASGVGIDFKAPEIRTEKLHTFSYFFEAKEKGVIDSSLAKTGGGGGQRSRPTSSATCPSPMKALRLLQC</sequence>
<accession>V8CLH8</accession>
<dbReference type="EMBL" id="AZJJ01000001">
    <property type="protein sequence ID" value="ETD27880.1"/>
    <property type="molecule type" value="Genomic_DNA"/>
</dbReference>
<dbReference type="RefSeq" id="WP_023929734.1">
    <property type="nucleotide sequence ID" value="NZ_KI669458.1"/>
</dbReference>
<evidence type="ECO:0008006" key="4">
    <source>
        <dbReference type="Google" id="ProtNLM"/>
    </source>
</evidence>
<name>V8CLH8_9HELI</name>
<dbReference type="PATRIC" id="fig|1357399.3.peg.842"/>
<dbReference type="HOGENOM" id="CLU_2081561_0_0_7"/>
<protein>
    <recommendedName>
        <fullName evidence="4">Methyltransferase domain-containing protein</fullName>
    </recommendedName>
</protein>
<dbReference type="AlphaFoldDB" id="V8CLH8"/>
<evidence type="ECO:0000313" key="3">
    <source>
        <dbReference type="Proteomes" id="UP000018688"/>
    </source>
</evidence>
<dbReference type="STRING" id="1357399.HMPREF2087_00804"/>
<organism evidence="2 3">
    <name type="scientific">Helicobacter canis NCTC 12740</name>
    <dbReference type="NCBI Taxonomy" id="1357399"/>
    <lineage>
        <taxon>Bacteria</taxon>
        <taxon>Pseudomonadati</taxon>
        <taxon>Campylobacterota</taxon>
        <taxon>Epsilonproteobacteria</taxon>
        <taxon>Campylobacterales</taxon>
        <taxon>Helicobacteraceae</taxon>
        <taxon>Helicobacter</taxon>
    </lineage>
</organism>
<dbReference type="eggNOG" id="COG2226">
    <property type="taxonomic scope" value="Bacteria"/>
</dbReference>
<dbReference type="Proteomes" id="UP000018688">
    <property type="component" value="Unassembled WGS sequence"/>
</dbReference>
<comment type="caution">
    <text evidence="2">The sequence shown here is derived from an EMBL/GenBank/DDBJ whole genome shotgun (WGS) entry which is preliminary data.</text>
</comment>
<keyword evidence="3" id="KW-1185">Reference proteome</keyword>
<gene>
    <name evidence="2" type="ORF">HMPREF2087_00804</name>
</gene>